<name>A0ABX0XTQ3_9ACTN</name>
<dbReference type="Proteomes" id="UP000722989">
    <property type="component" value="Unassembled WGS sequence"/>
</dbReference>
<dbReference type="Gene3D" id="3.40.50.1000">
    <property type="entry name" value="HAD superfamily/HAD-like"/>
    <property type="match status" value="1"/>
</dbReference>
<accession>A0ABX0XTQ3</accession>
<sequence>MLPCGAWPIGRPTRSVGLVTLFRVRFLPGDQLMRAVVFDFFGTLTAAVRRGPRHAEIARQLGCDPDAFVAELDRTFYLRAAGGYGSELDGLRRVAYAAGGRPTLGQLTEAVAARIEAVYADTVLRPEAVPVLSGLRRRGLPVAVVSDCWYELPAFLSRLAVAPYLDAHVFSVRVGRCKPHPAMYLEACRQLRVDPDECLYVGDGGSRELSGAHAVGMAAVRLAAPDLAGHLVFRGDPDFSGPVIGSLTEVLAMVDAAAAA</sequence>
<protein>
    <submittedName>
        <fullName evidence="1">HAD-IA family hydrolase</fullName>
    </submittedName>
</protein>
<dbReference type="InterPro" id="IPR036412">
    <property type="entry name" value="HAD-like_sf"/>
</dbReference>
<dbReference type="InterPro" id="IPR023214">
    <property type="entry name" value="HAD_sf"/>
</dbReference>
<dbReference type="PRINTS" id="PR00413">
    <property type="entry name" value="HADHALOGNASE"/>
</dbReference>
<evidence type="ECO:0000313" key="1">
    <source>
        <dbReference type="EMBL" id="NJC69358.1"/>
    </source>
</evidence>
<organism evidence="1 2">
    <name type="scientific">Planosporangium thailandense</name>
    <dbReference type="NCBI Taxonomy" id="765197"/>
    <lineage>
        <taxon>Bacteria</taxon>
        <taxon>Bacillati</taxon>
        <taxon>Actinomycetota</taxon>
        <taxon>Actinomycetes</taxon>
        <taxon>Micromonosporales</taxon>
        <taxon>Micromonosporaceae</taxon>
        <taxon>Planosporangium</taxon>
    </lineage>
</organism>
<dbReference type="NCBIfam" id="TIGR01509">
    <property type="entry name" value="HAD-SF-IA-v3"/>
    <property type="match status" value="1"/>
</dbReference>
<dbReference type="SFLD" id="SFLDG01129">
    <property type="entry name" value="C1.5:_HAD__Beta-PGM__Phosphata"/>
    <property type="match status" value="1"/>
</dbReference>
<dbReference type="SUPFAM" id="SSF56784">
    <property type="entry name" value="HAD-like"/>
    <property type="match status" value="1"/>
</dbReference>
<proteinExistence type="predicted"/>
<dbReference type="InterPro" id="IPR006439">
    <property type="entry name" value="HAD-SF_hydro_IA"/>
</dbReference>
<comment type="caution">
    <text evidence="1">The sequence shown here is derived from an EMBL/GenBank/DDBJ whole genome shotgun (WGS) entry which is preliminary data.</text>
</comment>
<keyword evidence="2" id="KW-1185">Reference proteome</keyword>
<dbReference type="EMBL" id="JAATVY010000003">
    <property type="protein sequence ID" value="NJC69358.1"/>
    <property type="molecule type" value="Genomic_DNA"/>
</dbReference>
<dbReference type="GO" id="GO:0016787">
    <property type="term" value="F:hydrolase activity"/>
    <property type="evidence" value="ECO:0007669"/>
    <property type="project" value="UniProtKB-KW"/>
</dbReference>
<evidence type="ECO:0000313" key="2">
    <source>
        <dbReference type="Proteomes" id="UP000722989"/>
    </source>
</evidence>
<gene>
    <name evidence="1" type="ORF">HC031_06430</name>
</gene>
<dbReference type="SFLD" id="SFLDS00003">
    <property type="entry name" value="Haloacid_Dehalogenase"/>
    <property type="match status" value="1"/>
</dbReference>
<dbReference type="Pfam" id="PF00702">
    <property type="entry name" value="Hydrolase"/>
    <property type="match status" value="1"/>
</dbReference>
<keyword evidence="1" id="KW-0378">Hydrolase</keyword>
<dbReference type="InterPro" id="IPR050155">
    <property type="entry name" value="HAD-like_hydrolase_sf"/>
</dbReference>
<reference evidence="1 2" key="1">
    <citation type="submission" date="2020-03" db="EMBL/GenBank/DDBJ databases">
        <title>WGS of the type strain of Planosporangium spp.</title>
        <authorList>
            <person name="Thawai C."/>
        </authorList>
    </citation>
    <scope>NUCLEOTIDE SEQUENCE [LARGE SCALE GENOMIC DNA]</scope>
    <source>
        <strain evidence="1 2">TBRC 5610</strain>
    </source>
</reference>
<dbReference type="PANTHER" id="PTHR43434">
    <property type="entry name" value="PHOSPHOGLYCOLATE PHOSPHATASE"/>
    <property type="match status" value="1"/>
</dbReference>
<dbReference type="PANTHER" id="PTHR43434:SF1">
    <property type="entry name" value="PHOSPHOGLYCOLATE PHOSPHATASE"/>
    <property type="match status" value="1"/>
</dbReference>